<dbReference type="RefSeq" id="WP_345972715.1">
    <property type="nucleotide sequence ID" value="NZ_CP147920.1"/>
</dbReference>
<evidence type="ECO:0000256" key="4">
    <source>
        <dbReference type="ARBA" id="ARBA00022842"/>
    </source>
</evidence>
<evidence type="ECO:0000256" key="5">
    <source>
        <dbReference type="RuleBase" id="RU364068"/>
    </source>
</evidence>
<dbReference type="PRINTS" id="PR00377">
    <property type="entry name" value="IMPHPHTASES"/>
</dbReference>
<dbReference type="InterPro" id="IPR020550">
    <property type="entry name" value="Inositol_monophosphatase_CS"/>
</dbReference>
<dbReference type="EMBL" id="CP147920">
    <property type="protein sequence ID" value="XAU15130.1"/>
    <property type="molecule type" value="Genomic_DNA"/>
</dbReference>
<dbReference type="GO" id="GO:0016787">
    <property type="term" value="F:hydrolase activity"/>
    <property type="evidence" value="ECO:0007669"/>
    <property type="project" value="UniProtKB-KW"/>
</dbReference>
<evidence type="ECO:0000313" key="6">
    <source>
        <dbReference type="EMBL" id="XAU15130.1"/>
    </source>
</evidence>
<keyword evidence="3 5" id="KW-0479">Metal-binding</keyword>
<dbReference type="Gene3D" id="3.40.190.80">
    <property type="match status" value="1"/>
</dbReference>
<dbReference type="Pfam" id="PF00459">
    <property type="entry name" value="Inositol_P"/>
    <property type="match status" value="1"/>
</dbReference>
<sequence length="263" mass="28874">MPRYDQLKAIAQEAGSLFLKGYHAPKEVRYKSDIDLVTQYDVAVEELLKARLAEAFPDHTLVGEESSATITYPEKAIYIDPIDGTTNFVHGIPFCAISIGIWEDQQPVAGCVYNPVLEELFYAEKGKGATLNGEPIRVDAEADSLPRALIATGFPYTKIEQGGDYEWVLRTMRSMLPFTRDIRRLGSAALDLCYTAKGTFAGFYEINLKPWDVAAGILIVLEAGGAVSREDGEPYTLERRIIVATNGKIHDALVAKLGEAPAT</sequence>
<dbReference type="CDD" id="cd01639">
    <property type="entry name" value="IMPase"/>
    <property type="match status" value="1"/>
</dbReference>
<comment type="catalytic activity">
    <reaction evidence="1 5">
        <text>a myo-inositol phosphate + H2O = myo-inositol + phosphate</text>
        <dbReference type="Rhea" id="RHEA:24056"/>
        <dbReference type="ChEBI" id="CHEBI:15377"/>
        <dbReference type="ChEBI" id="CHEBI:17268"/>
        <dbReference type="ChEBI" id="CHEBI:43474"/>
        <dbReference type="ChEBI" id="CHEBI:84139"/>
        <dbReference type="EC" id="3.1.3.25"/>
    </reaction>
</comment>
<evidence type="ECO:0000313" key="7">
    <source>
        <dbReference type="Proteomes" id="UP001447842"/>
    </source>
</evidence>
<comment type="similarity">
    <text evidence="5">Belongs to the inositol monophosphatase superfamily.</text>
</comment>
<dbReference type="InterPro" id="IPR033942">
    <property type="entry name" value="IMPase"/>
</dbReference>
<gene>
    <name evidence="6" type="ORF">WCY31_00155</name>
</gene>
<keyword evidence="4 5" id="KW-0460">Magnesium</keyword>
<evidence type="ECO:0000256" key="2">
    <source>
        <dbReference type="ARBA" id="ARBA00001946"/>
    </source>
</evidence>
<protein>
    <recommendedName>
        <fullName evidence="5">Inositol-1-monophosphatase</fullName>
        <ecNumber evidence="5">3.1.3.25</ecNumber>
    </recommendedName>
</protein>
<dbReference type="PANTHER" id="PTHR20854:SF4">
    <property type="entry name" value="INOSITOL-1-MONOPHOSPHATASE-RELATED"/>
    <property type="match status" value="1"/>
</dbReference>
<dbReference type="EC" id="3.1.3.25" evidence="5"/>
<proteinExistence type="inferred from homology"/>
<dbReference type="SUPFAM" id="SSF56655">
    <property type="entry name" value="Carbohydrate phosphatase"/>
    <property type="match status" value="1"/>
</dbReference>
<comment type="cofactor">
    <cofactor evidence="2 5">
        <name>Mg(2+)</name>
        <dbReference type="ChEBI" id="CHEBI:18420"/>
    </cofactor>
</comment>
<accession>A0ABZ3HBR1</accession>
<keyword evidence="7" id="KW-1185">Reference proteome</keyword>
<keyword evidence="5 6" id="KW-0378">Hydrolase</keyword>
<evidence type="ECO:0000256" key="1">
    <source>
        <dbReference type="ARBA" id="ARBA00001033"/>
    </source>
</evidence>
<dbReference type="InterPro" id="IPR000760">
    <property type="entry name" value="Inositol_monophosphatase-like"/>
</dbReference>
<name>A0ABZ3HBR1_9BACT</name>
<evidence type="ECO:0000256" key="3">
    <source>
        <dbReference type="ARBA" id="ARBA00022723"/>
    </source>
</evidence>
<dbReference type="Proteomes" id="UP001447842">
    <property type="component" value="Chromosome"/>
</dbReference>
<dbReference type="PROSITE" id="PS00630">
    <property type="entry name" value="IMP_2"/>
    <property type="match status" value="1"/>
</dbReference>
<dbReference type="PANTHER" id="PTHR20854">
    <property type="entry name" value="INOSITOL MONOPHOSPHATASE"/>
    <property type="match status" value="1"/>
</dbReference>
<reference evidence="6 7" key="1">
    <citation type="submission" date="2024-03" db="EMBL/GenBank/DDBJ databases">
        <title>Sulfurimonas sp. HSL3-1.</title>
        <authorList>
            <person name="Wang S."/>
        </authorList>
    </citation>
    <scope>NUCLEOTIDE SEQUENCE [LARGE SCALE GENOMIC DNA]</scope>
    <source>
        <strain evidence="6 7">HSL3-1</strain>
    </source>
</reference>
<organism evidence="6 7">
    <name type="scientific">Sulfurimonas diazotrophicus</name>
    <dbReference type="NCBI Taxonomy" id="3131939"/>
    <lineage>
        <taxon>Bacteria</taxon>
        <taxon>Pseudomonadati</taxon>
        <taxon>Campylobacterota</taxon>
        <taxon>Epsilonproteobacteria</taxon>
        <taxon>Campylobacterales</taxon>
        <taxon>Sulfurimonadaceae</taxon>
        <taxon>Sulfurimonas</taxon>
    </lineage>
</organism>
<dbReference type="Gene3D" id="3.30.540.10">
    <property type="entry name" value="Fructose-1,6-Bisphosphatase, subunit A, domain 1"/>
    <property type="match status" value="1"/>
</dbReference>